<evidence type="ECO:0000256" key="1">
    <source>
        <dbReference type="SAM" id="SignalP"/>
    </source>
</evidence>
<organism evidence="2 3">
    <name type="scientific">Portunus trituberculatus</name>
    <name type="common">Swimming crab</name>
    <name type="synonym">Neptunus trituberculatus</name>
    <dbReference type="NCBI Taxonomy" id="210409"/>
    <lineage>
        <taxon>Eukaryota</taxon>
        <taxon>Metazoa</taxon>
        <taxon>Ecdysozoa</taxon>
        <taxon>Arthropoda</taxon>
        <taxon>Crustacea</taxon>
        <taxon>Multicrustacea</taxon>
        <taxon>Malacostraca</taxon>
        <taxon>Eumalacostraca</taxon>
        <taxon>Eucarida</taxon>
        <taxon>Decapoda</taxon>
        <taxon>Pleocyemata</taxon>
        <taxon>Brachyura</taxon>
        <taxon>Eubrachyura</taxon>
        <taxon>Portunoidea</taxon>
        <taxon>Portunidae</taxon>
        <taxon>Portuninae</taxon>
        <taxon>Portunus</taxon>
    </lineage>
</organism>
<evidence type="ECO:0000313" key="3">
    <source>
        <dbReference type="Proteomes" id="UP000324222"/>
    </source>
</evidence>
<name>A0A5B7FM26_PORTR</name>
<dbReference type="Proteomes" id="UP000324222">
    <property type="component" value="Unassembled WGS sequence"/>
</dbReference>
<protein>
    <recommendedName>
        <fullName evidence="4">Secreted protein</fullName>
    </recommendedName>
</protein>
<feature type="signal peptide" evidence="1">
    <location>
        <begin position="1"/>
        <end position="22"/>
    </location>
</feature>
<feature type="chain" id="PRO_5022886756" description="Secreted protein" evidence="1">
    <location>
        <begin position="23"/>
        <end position="85"/>
    </location>
</feature>
<proteinExistence type="predicted"/>
<comment type="caution">
    <text evidence="2">The sequence shown here is derived from an EMBL/GenBank/DDBJ whole genome shotgun (WGS) entry which is preliminary data.</text>
</comment>
<dbReference type="AlphaFoldDB" id="A0A5B7FM26"/>
<keyword evidence="3" id="KW-1185">Reference proteome</keyword>
<evidence type="ECO:0008006" key="4">
    <source>
        <dbReference type="Google" id="ProtNLM"/>
    </source>
</evidence>
<accession>A0A5B7FM26</accession>
<gene>
    <name evidence="2" type="ORF">E2C01_041241</name>
</gene>
<sequence>MFKTSVHLILVLYCQLYHLIHGGRLVRHEWLLLLGYLKWGCGEVWGRRVDPCSSNLVYHMTSHHAGPVTKVKGSVSGGQFMFVVS</sequence>
<evidence type="ECO:0000313" key="2">
    <source>
        <dbReference type="EMBL" id="MPC47492.1"/>
    </source>
</evidence>
<reference evidence="2 3" key="1">
    <citation type="submission" date="2019-05" db="EMBL/GenBank/DDBJ databases">
        <title>Another draft genome of Portunus trituberculatus and its Hox gene families provides insights of decapod evolution.</title>
        <authorList>
            <person name="Jeong J.-H."/>
            <person name="Song I."/>
            <person name="Kim S."/>
            <person name="Choi T."/>
            <person name="Kim D."/>
            <person name="Ryu S."/>
            <person name="Kim W."/>
        </authorList>
    </citation>
    <scope>NUCLEOTIDE SEQUENCE [LARGE SCALE GENOMIC DNA]</scope>
    <source>
        <tissue evidence="2">Muscle</tissue>
    </source>
</reference>
<dbReference type="EMBL" id="VSRR010007769">
    <property type="protein sequence ID" value="MPC47492.1"/>
    <property type="molecule type" value="Genomic_DNA"/>
</dbReference>
<keyword evidence="1" id="KW-0732">Signal</keyword>